<organism evidence="5 6">
    <name type="scientific">Tistrella mobilis</name>
    <dbReference type="NCBI Taxonomy" id="171437"/>
    <lineage>
        <taxon>Bacteria</taxon>
        <taxon>Pseudomonadati</taxon>
        <taxon>Pseudomonadota</taxon>
        <taxon>Alphaproteobacteria</taxon>
        <taxon>Geminicoccales</taxon>
        <taxon>Geminicoccaceae</taxon>
        <taxon>Tistrella</taxon>
    </lineage>
</organism>
<name>A0A162KHT9_9PROT</name>
<dbReference type="Pfam" id="PF12852">
    <property type="entry name" value="Cupin_6"/>
    <property type="match status" value="1"/>
</dbReference>
<dbReference type="InterPro" id="IPR050204">
    <property type="entry name" value="AraC_XylS_family_regulators"/>
</dbReference>
<dbReference type="InterPro" id="IPR009057">
    <property type="entry name" value="Homeodomain-like_sf"/>
</dbReference>
<protein>
    <submittedName>
        <fullName evidence="5">AraC family transcriptional regulator</fullName>
    </submittedName>
</protein>
<evidence type="ECO:0000256" key="1">
    <source>
        <dbReference type="ARBA" id="ARBA00023015"/>
    </source>
</evidence>
<dbReference type="Proteomes" id="UP000075787">
    <property type="component" value="Unassembled WGS sequence"/>
</dbReference>
<feature type="domain" description="HTH araC/xylS-type" evidence="4">
    <location>
        <begin position="213"/>
        <end position="311"/>
    </location>
</feature>
<evidence type="ECO:0000313" key="5">
    <source>
        <dbReference type="EMBL" id="KYO51306.1"/>
    </source>
</evidence>
<comment type="caution">
    <text evidence="5">The sequence shown here is derived from an EMBL/GenBank/DDBJ whole genome shotgun (WGS) entry which is preliminary data.</text>
</comment>
<dbReference type="GO" id="GO:0003700">
    <property type="term" value="F:DNA-binding transcription factor activity"/>
    <property type="evidence" value="ECO:0007669"/>
    <property type="project" value="InterPro"/>
</dbReference>
<dbReference type="InterPro" id="IPR032783">
    <property type="entry name" value="AraC_lig"/>
</dbReference>
<dbReference type="PANTHER" id="PTHR46796:SF7">
    <property type="entry name" value="ARAC FAMILY TRANSCRIPTIONAL REGULATOR"/>
    <property type="match status" value="1"/>
</dbReference>
<dbReference type="InterPro" id="IPR018060">
    <property type="entry name" value="HTH_AraC"/>
</dbReference>
<dbReference type="GeneID" id="97239503"/>
<dbReference type="RefSeq" id="WP_062766570.1">
    <property type="nucleotide sequence ID" value="NZ_CP121043.1"/>
</dbReference>
<sequence>MDPLSDILSLLRPKSYVSAGFDAGGDWAVRFDDQQGYIKCYAITRGGCWLTVDGLADPLRLQAGESFVMPSGRSFTLASGLDLTPVAAREIFPPAREGGVARLGSGGGMFLVGSRFAVDAGRAGLLLASLPPVLHVHAPADREALRWAVERMIDELHDPRPGSQLIARHLAHMMLVQALRLCMTEGAPTRTSPPRTGPPRTGWFFALADPRMAAAIGAMHADPARRWTVQDLAAAAGMSRSAFAARFRETAGETPMEYLTRWRMLLAADRLETTGDPVSVIAPDLGYWSDSAFSTAFKRVMGRPPRAWSGGT</sequence>
<dbReference type="GO" id="GO:0043565">
    <property type="term" value="F:sequence-specific DNA binding"/>
    <property type="evidence" value="ECO:0007669"/>
    <property type="project" value="InterPro"/>
</dbReference>
<gene>
    <name evidence="5" type="ORF">AUP44_09580</name>
</gene>
<dbReference type="EMBL" id="LPZR01000176">
    <property type="protein sequence ID" value="KYO51306.1"/>
    <property type="molecule type" value="Genomic_DNA"/>
</dbReference>
<keyword evidence="1" id="KW-0805">Transcription regulation</keyword>
<keyword evidence="3" id="KW-0804">Transcription</keyword>
<dbReference type="Gene3D" id="1.10.10.60">
    <property type="entry name" value="Homeodomain-like"/>
    <property type="match status" value="2"/>
</dbReference>
<keyword evidence="2" id="KW-0238">DNA-binding</keyword>
<evidence type="ECO:0000256" key="2">
    <source>
        <dbReference type="ARBA" id="ARBA00023125"/>
    </source>
</evidence>
<dbReference type="SMART" id="SM00342">
    <property type="entry name" value="HTH_ARAC"/>
    <property type="match status" value="1"/>
</dbReference>
<dbReference type="AlphaFoldDB" id="A0A162KHT9"/>
<evidence type="ECO:0000256" key="3">
    <source>
        <dbReference type="ARBA" id="ARBA00023163"/>
    </source>
</evidence>
<dbReference type="PROSITE" id="PS01124">
    <property type="entry name" value="HTH_ARAC_FAMILY_2"/>
    <property type="match status" value="1"/>
</dbReference>
<accession>A0A162KHT9</accession>
<dbReference type="OrthoDB" id="9802263at2"/>
<proteinExistence type="predicted"/>
<reference evidence="5 6" key="1">
    <citation type="submission" date="2015-12" db="EMBL/GenBank/DDBJ databases">
        <title>Genome sequence of Tistrella mobilis MCCC 1A02139.</title>
        <authorList>
            <person name="Lu L."/>
            <person name="Lai Q."/>
            <person name="Shao Z."/>
            <person name="Qian P."/>
        </authorList>
    </citation>
    <scope>NUCLEOTIDE SEQUENCE [LARGE SCALE GENOMIC DNA]</scope>
    <source>
        <strain evidence="5 6">MCCC 1A02139</strain>
    </source>
</reference>
<dbReference type="SUPFAM" id="SSF46689">
    <property type="entry name" value="Homeodomain-like"/>
    <property type="match status" value="2"/>
</dbReference>
<dbReference type="Pfam" id="PF12833">
    <property type="entry name" value="HTH_18"/>
    <property type="match status" value="1"/>
</dbReference>
<evidence type="ECO:0000259" key="4">
    <source>
        <dbReference type="PROSITE" id="PS01124"/>
    </source>
</evidence>
<evidence type="ECO:0000313" key="6">
    <source>
        <dbReference type="Proteomes" id="UP000075787"/>
    </source>
</evidence>
<dbReference type="PANTHER" id="PTHR46796">
    <property type="entry name" value="HTH-TYPE TRANSCRIPTIONAL ACTIVATOR RHAS-RELATED"/>
    <property type="match status" value="1"/>
</dbReference>